<reference evidence="2 3" key="1">
    <citation type="submission" date="2019-05" db="EMBL/GenBank/DDBJ databases">
        <title>Another draft genome of Portunus trituberculatus and its Hox gene families provides insights of decapod evolution.</title>
        <authorList>
            <person name="Jeong J.-H."/>
            <person name="Song I."/>
            <person name="Kim S."/>
            <person name="Choi T."/>
            <person name="Kim D."/>
            <person name="Ryu S."/>
            <person name="Kim W."/>
        </authorList>
    </citation>
    <scope>NUCLEOTIDE SEQUENCE [LARGE SCALE GENOMIC DNA]</scope>
    <source>
        <tissue evidence="2">Muscle</tissue>
    </source>
</reference>
<organism evidence="2 3">
    <name type="scientific">Portunus trituberculatus</name>
    <name type="common">Swimming crab</name>
    <name type="synonym">Neptunus trituberculatus</name>
    <dbReference type="NCBI Taxonomy" id="210409"/>
    <lineage>
        <taxon>Eukaryota</taxon>
        <taxon>Metazoa</taxon>
        <taxon>Ecdysozoa</taxon>
        <taxon>Arthropoda</taxon>
        <taxon>Crustacea</taxon>
        <taxon>Multicrustacea</taxon>
        <taxon>Malacostraca</taxon>
        <taxon>Eumalacostraca</taxon>
        <taxon>Eucarida</taxon>
        <taxon>Decapoda</taxon>
        <taxon>Pleocyemata</taxon>
        <taxon>Brachyura</taxon>
        <taxon>Eubrachyura</taxon>
        <taxon>Portunoidea</taxon>
        <taxon>Portunidae</taxon>
        <taxon>Portuninae</taxon>
        <taxon>Portunus</taxon>
    </lineage>
</organism>
<accession>A0A5B7CHC0</accession>
<gene>
    <name evidence="2" type="ORF">E2C01_001246</name>
</gene>
<name>A0A5B7CHC0_PORTR</name>
<evidence type="ECO:0000256" key="1">
    <source>
        <dbReference type="SAM" id="MobiDB-lite"/>
    </source>
</evidence>
<evidence type="ECO:0000313" key="2">
    <source>
        <dbReference type="EMBL" id="MPC08655.1"/>
    </source>
</evidence>
<dbReference type="EMBL" id="VSRR010000038">
    <property type="protein sequence ID" value="MPC08655.1"/>
    <property type="molecule type" value="Genomic_DNA"/>
</dbReference>
<comment type="caution">
    <text evidence="2">The sequence shown here is derived from an EMBL/GenBank/DDBJ whole genome shotgun (WGS) entry which is preliminary data.</text>
</comment>
<keyword evidence="3" id="KW-1185">Reference proteome</keyword>
<feature type="region of interest" description="Disordered" evidence="1">
    <location>
        <begin position="50"/>
        <end position="94"/>
    </location>
</feature>
<feature type="compositionally biased region" description="Polar residues" evidence="1">
    <location>
        <begin position="51"/>
        <end position="86"/>
    </location>
</feature>
<protein>
    <submittedName>
        <fullName evidence="2">Uncharacterized protein</fullName>
    </submittedName>
</protein>
<dbReference type="AlphaFoldDB" id="A0A5B7CHC0"/>
<sequence length="179" mass="19504">MTPPATPSNLDQERQTALHALTPTLSNSLCCLTPEMEDAQMVLVPSEWRSRTQCGRRQPNSAGWGSVKPQTAPQQENKCSGVSPSVAQGAYKKRERPASARLELAFSLATPLSSFSGEMLPQSPDFSLSSLSGETLPQSPDFSLSDETLLWSPDFSLSFRCDDHSPQSLHPSSPQRDAR</sequence>
<evidence type="ECO:0000313" key="3">
    <source>
        <dbReference type="Proteomes" id="UP000324222"/>
    </source>
</evidence>
<proteinExistence type="predicted"/>
<dbReference type="Proteomes" id="UP000324222">
    <property type="component" value="Unassembled WGS sequence"/>
</dbReference>